<dbReference type="RefSeq" id="WP_146750429.1">
    <property type="nucleotide sequence ID" value="NZ_CP043451.1"/>
</dbReference>
<evidence type="ECO:0000256" key="1">
    <source>
        <dbReference type="SAM" id="SignalP"/>
    </source>
</evidence>
<dbReference type="AlphaFoldDB" id="A0AAE6JBC6"/>
<sequence>MKNFLLIIIVALVTFSSCRKLSGTDNAAPGNNNPNYDANNRIFRVKASSTAAFKLSIIEYGDDGVTPYNTQSADQSSAFDYGFTPVIGHKISVSIQSANGKITAFALYKNEYLDPIVIKTNGSGSTADFSYTVKN</sequence>
<organism evidence="2 4">
    <name type="scientific">Mucilaginibacter rubeus</name>
    <dbReference type="NCBI Taxonomy" id="2027860"/>
    <lineage>
        <taxon>Bacteria</taxon>
        <taxon>Pseudomonadati</taxon>
        <taxon>Bacteroidota</taxon>
        <taxon>Sphingobacteriia</taxon>
        <taxon>Sphingobacteriales</taxon>
        <taxon>Sphingobacteriaceae</taxon>
        <taxon>Mucilaginibacter</taxon>
    </lineage>
</organism>
<proteinExistence type="predicted"/>
<dbReference type="Proteomes" id="UP000663940">
    <property type="component" value="Chromosome"/>
</dbReference>
<accession>A0AAE6JBC6</accession>
<reference evidence="2 4" key="1">
    <citation type="submission" date="2019-08" db="EMBL/GenBank/DDBJ databases">
        <title>Comparative genome analysis confer to the adaptation heavy metal polluted environment.</title>
        <authorList>
            <person name="Li Y."/>
        </authorList>
    </citation>
    <scope>NUCLEOTIDE SEQUENCE [LARGE SCALE GENOMIC DNA]</scope>
    <source>
        <strain evidence="2 4">P2</strain>
    </source>
</reference>
<evidence type="ECO:0000313" key="5">
    <source>
        <dbReference type="Proteomes" id="UP000663940"/>
    </source>
</evidence>
<feature type="chain" id="PRO_5041991707" evidence="1">
    <location>
        <begin position="28"/>
        <end position="135"/>
    </location>
</feature>
<dbReference type="Proteomes" id="UP000250557">
    <property type="component" value="Chromosome"/>
</dbReference>
<protein>
    <submittedName>
        <fullName evidence="2">Uncharacterized protein</fullName>
    </submittedName>
</protein>
<dbReference type="PROSITE" id="PS51257">
    <property type="entry name" value="PROKAR_LIPOPROTEIN"/>
    <property type="match status" value="1"/>
</dbReference>
<gene>
    <name evidence="2" type="ORF">DIU31_002915</name>
    <name evidence="3" type="ORF">J3L21_24830</name>
</gene>
<feature type="signal peptide" evidence="1">
    <location>
        <begin position="1"/>
        <end position="27"/>
    </location>
</feature>
<reference evidence="3 5" key="2">
    <citation type="submission" date="2021-03" db="EMBL/GenBank/DDBJ databases">
        <title>Mucilaginibacter strains isolated from gold and copper mining confer multi heavy-metal resistance.</title>
        <authorList>
            <person name="Li Y."/>
        </authorList>
    </citation>
    <scope>NUCLEOTIDE SEQUENCE [LARGE SCALE GENOMIC DNA]</scope>
    <source>
        <strain evidence="3 5">P2-4</strain>
    </source>
</reference>
<name>A0AAE6JBC6_9SPHI</name>
<evidence type="ECO:0000313" key="2">
    <source>
        <dbReference type="EMBL" id="QEM02519.1"/>
    </source>
</evidence>
<keyword evidence="1" id="KW-0732">Signal</keyword>
<dbReference type="EMBL" id="CP071880">
    <property type="protein sequence ID" value="QTE48739.1"/>
    <property type="molecule type" value="Genomic_DNA"/>
</dbReference>
<keyword evidence="5" id="KW-1185">Reference proteome</keyword>
<dbReference type="EMBL" id="CP043451">
    <property type="protein sequence ID" value="QEM02519.1"/>
    <property type="molecule type" value="Genomic_DNA"/>
</dbReference>
<evidence type="ECO:0000313" key="3">
    <source>
        <dbReference type="EMBL" id="QTE48739.1"/>
    </source>
</evidence>
<evidence type="ECO:0000313" key="4">
    <source>
        <dbReference type="Proteomes" id="UP000250557"/>
    </source>
</evidence>